<dbReference type="EMBL" id="CP006720">
    <property type="protein sequence ID" value="AHI57876.1"/>
    <property type="molecule type" value="Genomic_DNA"/>
</dbReference>
<dbReference type="STRING" id="838561.P344_02655"/>
<accession>W0GL28</accession>
<dbReference type="OrthoDB" id="9977314at2"/>
<proteinExistence type="predicted"/>
<evidence type="ECO:0000313" key="1">
    <source>
        <dbReference type="EMBL" id="AHI57876.1"/>
    </source>
</evidence>
<reference evidence="1 2" key="1">
    <citation type="submission" date="2013-09" db="EMBL/GenBank/DDBJ databases">
        <title>Complete genome sequence of Spiroplasma mirum suckling mouse cataract agent.</title>
        <authorList>
            <person name="Landry C.A."/>
            <person name="Bastian F.O."/>
            <person name="Thune R.L."/>
        </authorList>
    </citation>
    <scope>NUCLEOTIDE SEQUENCE [LARGE SCALE GENOMIC DNA]</scope>
    <source>
        <strain evidence="1 2">SMCA</strain>
    </source>
</reference>
<dbReference type="KEGG" id="smia:P344_02655"/>
<name>W0GL28_9MOLU</name>
<dbReference type="KEGG" id="smir:SMM_0442"/>
<sequence>MKNLLTFFSAIILSISPDSLISGCHNFHADKTIKIDNFNCHLPQVEVAIDQNANPEITNYAVGTNEHDHIVPLKNIVI</sequence>
<dbReference type="RefSeq" id="WP_025317242.1">
    <property type="nucleotide sequence ID" value="NZ_CP002082.1"/>
</dbReference>
<dbReference type="AlphaFoldDB" id="W0GL28"/>
<gene>
    <name evidence="1" type="ORF">P344_02655</name>
</gene>
<organism evidence="1 2">
    <name type="scientific">Spiroplasma mirum ATCC 29335</name>
    <dbReference type="NCBI Taxonomy" id="838561"/>
    <lineage>
        <taxon>Bacteria</taxon>
        <taxon>Bacillati</taxon>
        <taxon>Mycoplasmatota</taxon>
        <taxon>Mollicutes</taxon>
        <taxon>Entomoplasmatales</taxon>
        <taxon>Spiroplasmataceae</taxon>
        <taxon>Spiroplasma</taxon>
    </lineage>
</organism>
<dbReference type="PATRIC" id="fig|838561.3.peg.512"/>
<evidence type="ECO:0000313" key="2">
    <source>
        <dbReference type="Proteomes" id="UP000019260"/>
    </source>
</evidence>
<dbReference type="HOGENOM" id="CLU_2620263_0_0_14"/>
<dbReference type="Proteomes" id="UP000019260">
    <property type="component" value="Chromosome"/>
</dbReference>
<keyword evidence="2" id="KW-1185">Reference proteome</keyword>
<protein>
    <submittedName>
        <fullName evidence="1">Uncharacterized protein</fullName>
    </submittedName>
</protein>